<sequence>MAESSGKGEEGRRTAADMMRNTPSNIRRLIDEIQHYEGRQKYLAQTRSPSDGGDVRWYFSKVKLEVMGKIATFIFGTRAAKISKEIQNVEKLRIVKSTLCNKEAPRIILDVPTVGGRLTDVDMAGSENIEQAGQTGFEAKMQDSFENDNSKILMILCASPDPKEMPENLTSAFNIDIDSLEAAAASMKPSMYIVQDATSSRHLRIANIFTLCGNYRELSHHTPAPIPTTNNNMTSSTCFPTKPTADDNLRQVACDLKEDCSTSNCSNDKKSDVMEVDPTGAEKEDEASPCLSTHIPLENKLPLTSLENKLPFASLENKLPFSSMENMLPAISTDSIMHRHISELSVNCLV</sequence>
<organism evidence="2 3">
    <name type="scientific">Artemisia annua</name>
    <name type="common">Sweet wormwood</name>
    <dbReference type="NCBI Taxonomy" id="35608"/>
    <lineage>
        <taxon>Eukaryota</taxon>
        <taxon>Viridiplantae</taxon>
        <taxon>Streptophyta</taxon>
        <taxon>Embryophyta</taxon>
        <taxon>Tracheophyta</taxon>
        <taxon>Spermatophyta</taxon>
        <taxon>Magnoliopsida</taxon>
        <taxon>eudicotyledons</taxon>
        <taxon>Gunneridae</taxon>
        <taxon>Pentapetalae</taxon>
        <taxon>asterids</taxon>
        <taxon>campanulids</taxon>
        <taxon>Asterales</taxon>
        <taxon>Asteraceae</taxon>
        <taxon>Asteroideae</taxon>
        <taxon>Anthemideae</taxon>
        <taxon>Artemisiinae</taxon>
        <taxon>Artemisia</taxon>
    </lineage>
</organism>
<proteinExistence type="predicted"/>
<feature type="region of interest" description="Disordered" evidence="1">
    <location>
        <begin position="262"/>
        <end position="288"/>
    </location>
</feature>
<gene>
    <name evidence="2" type="ORF">CTI12_AA402700</name>
</gene>
<evidence type="ECO:0000256" key="1">
    <source>
        <dbReference type="SAM" id="MobiDB-lite"/>
    </source>
</evidence>
<protein>
    <submittedName>
        <fullName evidence="2">P-loop containing nucleoside triphosphate hydrolases superfamily protein</fullName>
    </submittedName>
</protein>
<evidence type="ECO:0000313" key="3">
    <source>
        <dbReference type="Proteomes" id="UP000245207"/>
    </source>
</evidence>
<keyword evidence="2" id="KW-0378">Hydrolase</keyword>
<dbReference type="GO" id="GO:0016787">
    <property type="term" value="F:hydrolase activity"/>
    <property type="evidence" value="ECO:0007669"/>
    <property type="project" value="UniProtKB-KW"/>
</dbReference>
<dbReference type="STRING" id="35608.A0A2U1MAA3"/>
<accession>A0A2U1MAA3</accession>
<comment type="caution">
    <text evidence="2">The sequence shown here is derived from an EMBL/GenBank/DDBJ whole genome shotgun (WGS) entry which is preliminary data.</text>
</comment>
<reference evidence="2 3" key="1">
    <citation type="journal article" date="2018" name="Mol. Plant">
        <title>The genome of Artemisia annua provides insight into the evolution of Asteraceae family and artemisinin biosynthesis.</title>
        <authorList>
            <person name="Shen Q."/>
            <person name="Zhang L."/>
            <person name="Liao Z."/>
            <person name="Wang S."/>
            <person name="Yan T."/>
            <person name="Shi P."/>
            <person name="Liu M."/>
            <person name="Fu X."/>
            <person name="Pan Q."/>
            <person name="Wang Y."/>
            <person name="Lv Z."/>
            <person name="Lu X."/>
            <person name="Zhang F."/>
            <person name="Jiang W."/>
            <person name="Ma Y."/>
            <person name="Chen M."/>
            <person name="Hao X."/>
            <person name="Li L."/>
            <person name="Tang Y."/>
            <person name="Lv G."/>
            <person name="Zhou Y."/>
            <person name="Sun X."/>
            <person name="Brodelius P.E."/>
            <person name="Rose J.K.C."/>
            <person name="Tang K."/>
        </authorList>
    </citation>
    <scope>NUCLEOTIDE SEQUENCE [LARGE SCALE GENOMIC DNA]</scope>
    <source>
        <strain evidence="3">cv. Huhao1</strain>
        <tissue evidence="2">Leaf</tissue>
    </source>
</reference>
<dbReference type="EMBL" id="PKPP01005979">
    <property type="protein sequence ID" value="PWA58152.1"/>
    <property type="molecule type" value="Genomic_DNA"/>
</dbReference>
<dbReference type="InterPro" id="IPR027417">
    <property type="entry name" value="P-loop_NTPase"/>
</dbReference>
<keyword evidence="3" id="KW-1185">Reference proteome</keyword>
<dbReference type="AlphaFoldDB" id="A0A2U1MAA3"/>
<evidence type="ECO:0000313" key="2">
    <source>
        <dbReference type="EMBL" id="PWA58152.1"/>
    </source>
</evidence>
<dbReference type="OrthoDB" id="3176171at2759"/>
<name>A0A2U1MAA3_ARTAN</name>
<dbReference type="SUPFAM" id="SSF52540">
    <property type="entry name" value="P-loop containing nucleoside triphosphate hydrolases"/>
    <property type="match status" value="1"/>
</dbReference>
<dbReference type="Proteomes" id="UP000245207">
    <property type="component" value="Unassembled WGS sequence"/>
</dbReference>